<evidence type="ECO:0000256" key="2">
    <source>
        <dbReference type="SAM" id="Phobius"/>
    </source>
</evidence>
<feature type="compositionally biased region" description="Low complexity" evidence="1">
    <location>
        <begin position="130"/>
        <end position="150"/>
    </location>
</feature>
<evidence type="ECO:0000313" key="4">
    <source>
        <dbReference type="Proteomes" id="UP000003963"/>
    </source>
</evidence>
<dbReference type="AlphaFoldDB" id="D9WEV3"/>
<organism evidence="3 4">
    <name type="scientific">Streptomyces himastatinicus ATCC 53653</name>
    <dbReference type="NCBI Taxonomy" id="457427"/>
    <lineage>
        <taxon>Bacteria</taxon>
        <taxon>Bacillati</taxon>
        <taxon>Actinomycetota</taxon>
        <taxon>Actinomycetes</taxon>
        <taxon>Kitasatosporales</taxon>
        <taxon>Streptomycetaceae</taxon>
        <taxon>Streptomyces</taxon>
        <taxon>Streptomyces violaceusniger group</taxon>
    </lineage>
</organism>
<reference evidence="3 4" key="1">
    <citation type="submission" date="2009-02" db="EMBL/GenBank/DDBJ databases">
        <title>Annotation of Streptomyces hygroscopicus strain ATCC 53653.</title>
        <authorList>
            <consortium name="The Broad Institute Genome Sequencing Platform"/>
            <consortium name="Broad Institute Microbial Sequencing Center"/>
            <person name="Fischbach M."/>
            <person name="Godfrey P."/>
            <person name="Ward D."/>
            <person name="Young S."/>
            <person name="Zeng Q."/>
            <person name="Koehrsen M."/>
            <person name="Alvarado L."/>
            <person name="Berlin A.M."/>
            <person name="Bochicchio J."/>
            <person name="Borenstein D."/>
            <person name="Chapman S.B."/>
            <person name="Chen Z."/>
            <person name="Engels R."/>
            <person name="Freedman E."/>
            <person name="Gellesch M."/>
            <person name="Goldberg J."/>
            <person name="Griggs A."/>
            <person name="Gujja S."/>
            <person name="Heilman E.R."/>
            <person name="Heiman D.I."/>
            <person name="Hepburn T.A."/>
            <person name="Howarth C."/>
            <person name="Jen D."/>
            <person name="Larson L."/>
            <person name="Lewis B."/>
            <person name="Mehta T."/>
            <person name="Park D."/>
            <person name="Pearson M."/>
            <person name="Richards J."/>
            <person name="Roberts A."/>
            <person name="Saif S."/>
            <person name="Shea T.D."/>
            <person name="Shenoy N."/>
            <person name="Sisk P."/>
            <person name="Stolte C."/>
            <person name="Sykes S.N."/>
            <person name="Thomson T."/>
            <person name="Walk T."/>
            <person name="White J."/>
            <person name="Yandava C."/>
            <person name="Straight P."/>
            <person name="Clardy J."/>
            <person name="Hung D."/>
            <person name="Kolter R."/>
            <person name="Mekalanos J."/>
            <person name="Walker S."/>
            <person name="Walsh C.T."/>
            <person name="Wieland-Brown L.C."/>
            <person name="Haas B."/>
            <person name="Nusbaum C."/>
            <person name="Birren B."/>
        </authorList>
    </citation>
    <scope>NUCLEOTIDE SEQUENCE [LARGE SCALE GENOMIC DNA]</scope>
    <source>
        <strain evidence="3 4">ATCC 53653</strain>
    </source>
</reference>
<feature type="compositionally biased region" description="Basic and acidic residues" evidence="1">
    <location>
        <begin position="92"/>
        <end position="103"/>
    </location>
</feature>
<dbReference type="STRING" id="457427.SSOG_05032"/>
<feature type="compositionally biased region" description="Basic residues" evidence="1">
    <location>
        <begin position="52"/>
        <end position="62"/>
    </location>
</feature>
<sequence length="357" mass="36715">MGTTVAPAPPNRAAGAVPGPGVQDDDTRGRHIPDAGPTPPRGSSPHSDPHPHRGAAMRRARTSRTTPLLREQQSPSSSSSPSPSSPSPSSSGDHHGEDRHEDNPFAPPPEGRPDQPWQPRHRPGDGGDSDSGNGDTQGGQDSQSGQDDQPQQPPAWGSQWSSRQPGRQSGGFGTGPGGTRPSGPGGQGGGPGGPRGWDPTDPAQRRARYALLAGMWAFFFALFSLAQIALLLGALALYWGISALRAKPRRTATATSDAVSGTGNAPLNAPPPPPGATPARLPAPGSGSGSSKPQSTAAISGLVTGGLALAIVAATFSFQIVYKDYYSCVEDALTQTSQQACEKQLPKELRPLLSTGE</sequence>
<feature type="compositionally biased region" description="Gly residues" evidence="1">
    <location>
        <begin position="168"/>
        <end position="195"/>
    </location>
</feature>
<dbReference type="Proteomes" id="UP000003963">
    <property type="component" value="Unassembled WGS sequence"/>
</dbReference>
<feature type="transmembrane region" description="Helical" evidence="2">
    <location>
        <begin position="297"/>
        <end position="322"/>
    </location>
</feature>
<protein>
    <submittedName>
        <fullName evidence="3">Putative integral membrane protein</fullName>
    </submittedName>
</protein>
<feature type="compositionally biased region" description="Low complexity" evidence="1">
    <location>
        <begin position="74"/>
        <end position="91"/>
    </location>
</feature>
<keyword evidence="2" id="KW-0812">Transmembrane</keyword>
<dbReference type="HOGENOM" id="CLU_055285_0_0_11"/>
<keyword evidence="4" id="KW-1185">Reference proteome</keyword>
<proteinExistence type="predicted"/>
<gene>
    <name evidence="3" type="ORF">SSOG_05032</name>
</gene>
<feature type="region of interest" description="Disordered" evidence="1">
    <location>
        <begin position="1"/>
        <end position="201"/>
    </location>
</feature>
<keyword evidence="2" id="KW-1133">Transmembrane helix</keyword>
<accession>D9WEV3</accession>
<feature type="transmembrane region" description="Helical" evidence="2">
    <location>
        <begin position="209"/>
        <end position="241"/>
    </location>
</feature>
<keyword evidence="2" id="KW-0472">Membrane</keyword>
<name>D9WEV3_9ACTN</name>
<dbReference type="EMBL" id="GG657754">
    <property type="protein sequence ID" value="EFL25318.1"/>
    <property type="molecule type" value="Genomic_DNA"/>
</dbReference>
<feature type="compositionally biased region" description="Low complexity" evidence="1">
    <location>
        <begin position="277"/>
        <end position="291"/>
    </location>
</feature>
<evidence type="ECO:0000256" key="1">
    <source>
        <dbReference type="SAM" id="MobiDB-lite"/>
    </source>
</evidence>
<evidence type="ECO:0000313" key="3">
    <source>
        <dbReference type="EMBL" id="EFL25318.1"/>
    </source>
</evidence>
<feature type="region of interest" description="Disordered" evidence="1">
    <location>
        <begin position="254"/>
        <end position="295"/>
    </location>
</feature>